<feature type="compositionally biased region" description="Low complexity" evidence="1">
    <location>
        <begin position="221"/>
        <end position="250"/>
    </location>
</feature>
<organism evidence="2 3">
    <name type="scientific">Anthostomella pinea</name>
    <dbReference type="NCBI Taxonomy" id="933095"/>
    <lineage>
        <taxon>Eukaryota</taxon>
        <taxon>Fungi</taxon>
        <taxon>Dikarya</taxon>
        <taxon>Ascomycota</taxon>
        <taxon>Pezizomycotina</taxon>
        <taxon>Sordariomycetes</taxon>
        <taxon>Xylariomycetidae</taxon>
        <taxon>Xylariales</taxon>
        <taxon>Xylariaceae</taxon>
        <taxon>Anthostomella</taxon>
    </lineage>
</organism>
<evidence type="ECO:0000256" key="1">
    <source>
        <dbReference type="SAM" id="MobiDB-lite"/>
    </source>
</evidence>
<dbReference type="EMBL" id="CAUWAG010000007">
    <property type="protein sequence ID" value="CAJ2504880.1"/>
    <property type="molecule type" value="Genomic_DNA"/>
</dbReference>
<dbReference type="Proteomes" id="UP001295740">
    <property type="component" value="Unassembled WGS sequence"/>
</dbReference>
<dbReference type="AlphaFoldDB" id="A0AAI8VH93"/>
<sequence>MTSPKAIKSSTVKMASNQFNEGQLVFLKGDYELDQADLDKLVTNGPMSEGTLDHPALILGVSADGSQYHITTISAYSWGPLNNYQPPWKQSCHSQKEEQDFRALVGSEKPNNKYDHLHLEGGRKCPKSKASWIYIQRTYLVPSTALKIWWTTRNAPLDMTQQSLADLTQHMEARNKNYCQQRDKLRGQSYHQPQHQPRPTRGFQCQGPANNHRATTSNRRSTSPGTSSDDSSSNFPPSPPTASSARYTPPHARTASSATGSLAQPALPPMTHSNPAATTTTTKESTTTAASTTTKAAPTTPVASTGKPLWSAIAAKKPDSPPVQPKPVVAVPNQRAQRPTLRTRVSSIPSKPLYWFQHNEHHGSYHNHEGPTPSMKTSTIQVS</sequence>
<protein>
    <submittedName>
        <fullName evidence="2">Uu.00g122740.m01.CDS01</fullName>
    </submittedName>
</protein>
<comment type="caution">
    <text evidence="2">The sequence shown here is derived from an EMBL/GenBank/DDBJ whole genome shotgun (WGS) entry which is preliminary data.</text>
</comment>
<evidence type="ECO:0000313" key="3">
    <source>
        <dbReference type="Proteomes" id="UP001295740"/>
    </source>
</evidence>
<accession>A0AAI8VH93</accession>
<feature type="compositionally biased region" description="Polar residues" evidence="1">
    <location>
        <begin position="207"/>
        <end position="220"/>
    </location>
</feature>
<proteinExistence type="predicted"/>
<gene>
    <name evidence="2" type="ORF">KHLLAP_LOCUS5348</name>
</gene>
<feature type="region of interest" description="Disordered" evidence="1">
    <location>
        <begin position="361"/>
        <end position="383"/>
    </location>
</feature>
<feature type="compositionally biased region" description="Low complexity" evidence="1">
    <location>
        <begin position="275"/>
        <end position="305"/>
    </location>
</feature>
<keyword evidence="3" id="KW-1185">Reference proteome</keyword>
<feature type="region of interest" description="Disordered" evidence="1">
    <location>
        <begin position="186"/>
        <end position="345"/>
    </location>
</feature>
<evidence type="ECO:0000313" key="2">
    <source>
        <dbReference type="EMBL" id="CAJ2504880.1"/>
    </source>
</evidence>
<feature type="compositionally biased region" description="Polar residues" evidence="1">
    <location>
        <begin position="374"/>
        <end position="383"/>
    </location>
</feature>
<reference evidence="2" key="1">
    <citation type="submission" date="2023-10" db="EMBL/GenBank/DDBJ databases">
        <authorList>
            <person name="Hackl T."/>
        </authorList>
    </citation>
    <scope>NUCLEOTIDE SEQUENCE</scope>
</reference>
<name>A0AAI8VH93_9PEZI</name>